<dbReference type="SUPFAM" id="SSF53187">
    <property type="entry name" value="Zn-dependent exopeptidases"/>
    <property type="match status" value="1"/>
</dbReference>
<comment type="caution">
    <text evidence="3">The sequence shown here is derived from an EMBL/GenBank/DDBJ whole genome shotgun (WGS) entry which is preliminary data.</text>
</comment>
<dbReference type="Gene3D" id="3.40.630.10">
    <property type="entry name" value="Zn peptidases"/>
    <property type="match status" value="1"/>
</dbReference>
<evidence type="ECO:0000256" key="1">
    <source>
        <dbReference type="ARBA" id="ARBA00006153"/>
    </source>
</evidence>
<dbReference type="RefSeq" id="WP_066476349.1">
    <property type="nucleotide sequence ID" value="NZ_BCNT01000006.1"/>
</dbReference>
<gene>
    <name evidence="3" type="ORF">ACFSW6_19475</name>
</gene>
<dbReference type="NCBIfam" id="NF006771">
    <property type="entry name" value="PRK09290.1-5"/>
    <property type="match status" value="1"/>
</dbReference>
<evidence type="ECO:0000256" key="2">
    <source>
        <dbReference type="ARBA" id="ARBA00022801"/>
    </source>
</evidence>
<organism evidence="3 4">
    <name type="scientific">Comamonas terrae</name>
    <dbReference type="NCBI Taxonomy" id="673548"/>
    <lineage>
        <taxon>Bacteria</taxon>
        <taxon>Pseudomonadati</taxon>
        <taxon>Pseudomonadota</taxon>
        <taxon>Betaproteobacteria</taxon>
        <taxon>Burkholderiales</taxon>
        <taxon>Comamonadaceae</taxon>
        <taxon>Comamonas</taxon>
    </lineage>
</organism>
<dbReference type="Gene3D" id="3.30.70.360">
    <property type="match status" value="1"/>
</dbReference>
<dbReference type="SUPFAM" id="SSF55031">
    <property type="entry name" value="Bacterial exopeptidase dimerisation domain"/>
    <property type="match status" value="1"/>
</dbReference>
<dbReference type="InterPro" id="IPR010158">
    <property type="entry name" value="Amidase_Cbmase"/>
</dbReference>
<reference evidence="4" key="1">
    <citation type="journal article" date="2019" name="Int. J. Syst. Evol. Microbiol.">
        <title>The Global Catalogue of Microorganisms (GCM) 10K type strain sequencing project: providing services to taxonomists for standard genome sequencing and annotation.</title>
        <authorList>
            <consortium name="The Broad Institute Genomics Platform"/>
            <consortium name="The Broad Institute Genome Sequencing Center for Infectious Disease"/>
            <person name="Wu L."/>
            <person name="Ma J."/>
        </authorList>
    </citation>
    <scope>NUCLEOTIDE SEQUENCE [LARGE SCALE GENOMIC DNA]</scope>
    <source>
        <strain evidence="4">TISTR 1906</strain>
    </source>
</reference>
<accession>A0ABW5UUW3</accession>
<name>A0ABW5UUW3_9BURK</name>
<dbReference type="PIRSF" id="PIRSF001235">
    <property type="entry name" value="Amidase_carbamoylase"/>
    <property type="match status" value="1"/>
</dbReference>
<dbReference type="Pfam" id="PF01546">
    <property type="entry name" value="Peptidase_M20"/>
    <property type="match status" value="1"/>
</dbReference>
<evidence type="ECO:0000313" key="3">
    <source>
        <dbReference type="EMBL" id="MFD2756259.1"/>
    </source>
</evidence>
<keyword evidence="4" id="KW-1185">Reference proteome</keyword>
<proteinExistence type="inferred from homology"/>
<keyword evidence="2 3" id="KW-0378">Hydrolase</keyword>
<dbReference type="InterPro" id="IPR002933">
    <property type="entry name" value="Peptidase_M20"/>
</dbReference>
<protein>
    <submittedName>
        <fullName evidence="3">Zn-dependent hydrolase</fullName>
    </submittedName>
</protein>
<dbReference type="NCBIfam" id="TIGR01879">
    <property type="entry name" value="hydantase"/>
    <property type="match status" value="1"/>
</dbReference>
<dbReference type="PANTHER" id="PTHR32494">
    <property type="entry name" value="ALLANTOATE DEIMINASE-RELATED"/>
    <property type="match status" value="1"/>
</dbReference>
<dbReference type="InterPro" id="IPR036264">
    <property type="entry name" value="Bact_exopeptidase_dim_dom"/>
</dbReference>
<dbReference type="PANTHER" id="PTHR32494:SF5">
    <property type="entry name" value="ALLANTOATE AMIDOHYDROLASE"/>
    <property type="match status" value="1"/>
</dbReference>
<dbReference type="CDD" id="cd03884">
    <property type="entry name" value="M20_bAS"/>
    <property type="match status" value="1"/>
</dbReference>
<dbReference type="EMBL" id="JBHUMV010000010">
    <property type="protein sequence ID" value="MFD2756259.1"/>
    <property type="molecule type" value="Genomic_DNA"/>
</dbReference>
<dbReference type="GO" id="GO:0016787">
    <property type="term" value="F:hydrolase activity"/>
    <property type="evidence" value="ECO:0007669"/>
    <property type="project" value="UniProtKB-KW"/>
</dbReference>
<comment type="similarity">
    <text evidence="1">Belongs to the peptidase M20 family.</text>
</comment>
<dbReference type="Proteomes" id="UP001597463">
    <property type="component" value="Unassembled WGS sequence"/>
</dbReference>
<sequence>MTLHTTGLPPLNAERLWRRIETLSTFTLPDAPWTRRAFSPEFEQARRWLAEEFSNAGMAVRLDEGGNLVGRLPAAAGAAPRAPIVTGSHCDTVMMGGRFDGIIGVLAGIEVAHTLHENGIALQHPFEVIDFLSEEPSDYGISCIGSRAISGKLGPDMLAATNPQGETLAQGMRRIGARPEALIGPLRGKGSTAAFVELHIEQGPVLERSQLPIGVVTNIVGIRRVAFTVRGQADHAGTTPMDIRQDALAGAACIIGAANRKAWALAGQPHYVVATVGRLSLTPNASNAVPGLVEMTMEVRSDNAGVLASFPEELFAEVRPALAGLRVQADMHEVSRSQPTDCQELVMQGIEQACRQLGYASMRMPSGAGHDAVYMAATGPIGMIFIPCLQGRSHAPEEWIEPAQLLDGTRVLYQTVRVLDEQLAALS</sequence>
<evidence type="ECO:0000313" key="4">
    <source>
        <dbReference type="Proteomes" id="UP001597463"/>
    </source>
</evidence>